<dbReference type="GO" id="GO:0006457">
    <property type="term" value="P:protein folding"/>
    <property type="evidence" value="ECO:0007669"/>
    <property type="project" value="InterPro"/>
</dbReference>
<name>I2GVS4_HENB6</name>
<accession>I2GVS4</accession>
<feature type="region of interest" description="Disordered" evidence="10">
    <location>
        <begin position="265"/>
        <end position="285"/>
    </location>
</feature>
<proteinExistence type="inferred from homology"/>
<keyword evidence="3 9" id="KW-0812">Transmembrane</keyword>
<dbReference type="OMA" id="SGCGKWE"/>
<feature type="region of interest" description="Disordered" evidence="10">
    <location>
        <begin position="300"/>
        <end position="319"/>
    </location>
</feature>
<keyword evidence="6 9" id="KW-0472">Membrane</keyword>
<evidence type="ECO:0000256" key="1">
    <source>
        <dbReference type="ARBA" id="ARBA00004389"/>
    </source>
</evidence>
<dbReference type="GO" id="GO:0005509">
    <property type="term" value="F:calcium ion binding"/>
    <property type="evidence" value="ECO:0007669"/>
    <property type="project" value="InterPro"/>
</dbReference>
<dbReference type="PANTHER" id="PTHR11073:SF1">
    <property type="entry name" value="CALNEXIN 14D-RELATED"/>
    <property type="match status" value="1"/>
</dbReference>
<keyword evidence="5 9" id="KW-1133">Transmembrane helix</keyword>
<dbReference type="eggNOG" id="KOG0675">
    <property type="taxonomic scope" value="Eukaryota"/>
</dbReference>
<evidence type="ECO:0000313" key="12">
    <source>
        <dbReference type="Proteomes" id="UP000002866"/>
    </source>
</evidence>
<dbReference type="FunCoup" id="I2GVS4">
    <property type="interactions" value="257"/>
</dbReference>
<dbReference type="STRING" id="1071380.I2GVS4"/>
<keyword evidence="12" id="KW-1185">Reference proteome</keyword>
<feature type="transmembrane region" description="Helical" evidence="9">
    <location>
        <begin position="462"/>
        <end position="484"/>
    </location>
</feature>
<reference evidence="11 12" key="1">
    <citation type="journal article" date="2011" name="Proc. Natl. Acad. Sci. U.S.A.">
        <title>Evolutionary erosion of yeast sex chromosomes by mating-type switching accidents.</title>
        <authorList>
            <person name="Gordon J.L."/>
            <person name="Armisen D."/>
            <person name="Proux-Wera E."/>
            <person name="Oheigeartaigh S.S."/>
            <person name="Byrne K.P."/>
            <person name="Wolfe K.H."/>
        </authorList>
    </citation>
    <scope>NUCLEOTIDE SEQUENCE [LARGE SCALE GENOMIC DNA]</scope>
    <source>
        <strain evidence="12">ATCC 34711 / CBS 6284 / DSM 70876 / NBRC 10599 / NRRL Y-10934 / UCD 77-7</strain>
    </source>
</reference>
<evidence type="ECO:0000256" key="7">
    <source>
        <dbReference type="ARBA" id="ARBA00023186"/>
    </source>
</evidence>
<dbReference type="HOGENOM" id="CLU_018224_1_2_1"/>
<dbReference type="FunFam" id="2.10.250.10:FF:000001">
    <property type="entry name" value="Calnexin homolog"/>
    <property type="match status" value="1"/>
</dbReference>
<dbReference type="GO" id="GO:0036503">
    <property type="term" value="P:ERAD pathway"/>
    <property type="evidence" value="ECO:0007669"/>
    <property type="project" value="TreeGrafter"/>
</dbReference>
<dbReference type="Proteomes" id="UP000002866">
    <property type="component" value="Chromosome 1"/>
</dbReference>
<gene>
    <name evidence="11" type="primary">TBLA0A04310</name>
    <name evidence="11" type="ORF">TBLA_0A04310</name>
</gene>
<dbReference type="InParanoid" id="I2GVS4"/>
<organism evidence="11 12">
    <name type="scientific">Henningerozyma blattae (strain ATCC 34711 / CBS 6284 / DSM 70876 / NBRC 10599 / NRRL Y-10934 / UCD 77-7)</name>
    <name type="common">Yeast</name>
    <name type="synonym">Tetrapisispora blattae</name>
    <dbReference type="NCBI Taxonomy" id="1071380"/>
    <lineage>
        <taxon>Eukaryota</taxon>
        <taxon>Fungi</taxon>
        <taxon>Dikarya</taxon>
        <taxon>Ascomycota</taxon>
        <taxon>Saccharomycotina</taxon>
        <taxon>Saccharomycetes</taxon>
        <taxon>Saccharomycetales</taxon>
        <taxon>Saccharomycetaceae</taxon>
        <taxon>Henningerozyma</taxon>
    </lineage>
</organism>
<evidence type="ECO:0000256" key="4">
    <source>
        <dbReference type="ARBA" id="ARBA00022824"/>
    </source>
</evidence>
<keyword evidence="8" id="KW-1015">Disulfide bond</keyword>
<dbReference type="RefSeq" id="XP_004177745.1">
    <property type="nucleotide sequence ID" value="XM_004177697.1"/>
</dbReference>
<keyword evidence="7 9" id="KW-0143">Chaperone</keyword>
<keyword evidence="4 9" id="KW-0256">Endoplasmic reticulum</keyword>
<evidence type="ECO:0000256" key="8">
    <source>
        <dbReference type="PIRSR" id="PIRSR601580-3"/>
    </source>
</evidence>
<comment type="similarity">
    <text evidence="2 9">Belongs to the calreticulin family.</text>
</comment>
<evidence type="ECO:0008006" key="13">
    <source>
        <dbReference type="Google" id="ProtNLM"/>
    </source>
</evidence>
<dbReference type="GO" id="GO:0005789">
    <property type="term" value="C:endoplasmic reticulum membrane"/>
    <property type="evidence" value="ECO:0007669"/>
    <property type="project" value="UniProtKB-SubCell"/>
</dbReference>
<dbReference type="InterPro" id="IPR013320">
    <property type="entry name" value="ConA-like_dom_sf"/>
</dbReference>
<dbReference type="KEGG" id="tbl:TBLA_0A04310"/>
<dbReference type="SUPFAM" id="SSF49899">
    <property type="entry name" value="Concanavalin A-like lectins/glucanases"/>
    <property type="match status" value="1"/>
</dbReference>
<feature type="disulfide bond" evidence="8">
    <location>
        <begin position="136"/>
        <end position="171"/>
    </location>
</feature>
<evidence type="ECO:0000256" key="10">
    <source>
        <dbReference type="SAM" id="MobiDB-lite"/>
    </source>
</evidence>
<evidence type="ECO:0000313" key="11">
    <source>
        <dbReference type="EMBL" id="CCH58226.1"/>
    </source>
</evidence>
<evidence type="ECO:0000256" key="3">
    <source>
        <dbReference type="ARBA" id="ARBA00022692"/>
    </source>
</evidence>
<dbReference type="GeneID" id="14492705"/>
<comment type="subcellular location">
    <subcellularLocation>
        <location evidence="1">Endoplasmic reticulum membrane</location>
        <topology evidence="1">Single-pass membrane protein</topology>
    </subcellularLocation>
</comment>
<dbReference type="Gene3D" id="2.60.120.200">
    <property type="match status" value="1"/>
</dbReference>
<dbReference type="OrthoDB" id="1938156at2759"/>
<dbReference type="SUPFAM" id="SSF63887">
    <property type="entry name" value="P-domain of calnexin/calreticulin"/>
    <property type="match status" value="1"/>
</dbReference>
<evidence type="ECO:0000256" key="6">
    <source>
        <dbReference type="ARBA" id="ARBA00023136"/>
    </source>
</evidence>
<evidence type="ECO:0000256" key="2">
    <source>
        <dbReference type="ARBA" id="ARBA00010983"/>
    </source>
</evidence>
<evidence type="ECO:0000256" key="5">
    <source>
        <dbReference type="ARBA" id="ARBA00022989"/>
    </source>
</evidence>
<dbReference type="Gene3D" id="2.10.250.10">
    <property type="entry name" value="Calreticulin/calnexin, P domain"/>
    <property type="match status" value="1"/>
</dbReference>
<dbReference type="PANTHER" id="PTHR11073">
    <property type="entry name" value="CALRETICULIN AND CALNEXIN"/>
    <property type="match status" value="1"/>
</dbReference>
<dbReference type="EMBL" id="HE806316">
    <property type="protein sequence ID" value="CCH58226.1"/>
    <property type="molecule type" value="Genomic_DNA"/>
</dbReference>
<sequence>MDFEIAIAVAILFSKLTSAAKQRPELSPELKHLGLSPESFWEDFQRYQNINDLEQVWIRSESQVSEGSGERQFPAKWSLEEPTVNPGFRGDKGLVLKDKDTFAMIGRIFERPIELEKDSKLVVQYEVKSQNINSDCGGAFLKLYSPVQEQEFKDFGNTNPTIELVFGPDKCIPYTNEVHFGIKKTNPITNESEMKFLDKSVLPNFGRDTLTHLYTLIVDSNNDKYEIRIDGEVAIAGNFLDKNSFEPSLIPEQFIIDTTDTKPLDWDDRKQIPDPSIPKPEGWDDREYITDTNAIKPSDWNEDLLPMIPDPTNPKPEWWKDDVDGKWEPTMIRNPDCQNLSGCGPWEQPIIANPNYQGTWATLIDNPNYQGEWEPRKINNPEYYYEEHPGQIDNSIGALMLEFWSGSENLVFDNIYVGKHIDEAELIGNRTFIPKRQVERLTVPAPKITKRFTGSLMSVNPFIKGVFIGIISLTILGLSTIMFLKSAMALINDQGKNTKAKTIDTALKSRLVSQSLTKVNSNESFEEEVEESIVDGNKVDEMEYDRLIALAEQEQNFAK</sequence>
<dbReference type="InterPro" id="IPR009033">
    <property type="entry name" value="Calreticulin/calnexin_P_dom_sf"/>
</dbReference>
<dbReference type="PRINTS" id="PR00626">
    <property type="entry name" value="CALRETICULIN"/>
</dbReference>
<evidence type="ECO:0000256" key="9">
    <source>
        <dbReference type="RuleBase" id="RU362126"/>
    </source>
</evidence>
<dbReference type="InterPro" id="IPR001580">
    <property type="entry name" value="Calret/calnex"/>
</dbReference>
<protein>
    <recommendedName>
        <fullName evidence="13">Calnexin</fullName>
    </recommendedName>
</protein>
<dbReference type="AlphaFoldDB" id="I2GVS4"/>
<dbReference type="Pfam" id="PF00262">
    <property type="entry name" value="Calreticulin"/>
    <property type="match status" value="1"/>
</dbReference>
<dbReference type="GO" id="GO:0051082">
    <property type="term" value="F:unfolded protein binding"/>
    <property type="evidence" value="ECO:0007669"/>
    <property type="project" value="InterPro"/>
</dbReference>